<evidence type="ECO:0000259" key="4">
    <source>
        <dbReference type="Pfam" id="PF14257"/>
    </source>
</evidence>
<keyword evidence="5" id="KW-0449">Lipoprotein</keyword>
<feature type="transmembrane region" description="Helical" evidence="3">
    <location>
        <begin position="260"/>
        <end position="285"/>
    </location>
</feature>
<evidence type="ECO:0000256" key="1">
    <source>
        <dbReference type="SAM" id="Coils"/>
    </source>
</evidence>
<feature type="compositionally biased region" description="Acidic residues" evidence="2">
    <location>
        <begin position="36"/>
        <end position="47"/>
    </location>
</feature>
<feature type="compositionally biased region" description="Low complexity" evidence="2">
    <location>
        <begin position="51"/>
        <end position="64"/>
    </location>
</feature>
<keyword evidence="6" id="KW-1185">Reference proteome</keyword>
<reference evidence="5 6" key="1">
    <citation type="submission" date="2016-03" db="EMBL/GenBank/DDBJ databases">
        <title>Shallow-sea hydrothermal system.</title>
        <authorList>
            <person name="Tang K."/>
        </authorList>
    </citation>
    <scope>NUCLEOTIDE SEQUENCE [LARGE SCALE GENOMIC DNA]</scope>
    <source>
        <strain evidence="5 6">JLT9</strain>
    </source>
</reference>
<feature type="compositionally biased region" description="Low complexity" evidence="2">
    <location>
        <begin position="18"/>
        <end position="35"/>
    </location>
</feature>
<protein>
    <submittedName>
        <fullName evidence="5">Putative lipoprotein</fullName>
    </submittedName>
</protein>
<name>A0A1B1N902_9MICO</name>
<evidence type="ECO:0000313" key="6">
    <source>
        <dbReference type="Proteomes" id="UP000092482"/>
    </source>
</evidence>
<keyword evidence="1" id="KW-0175">Coiled coil</keyword>
<feature type="region of interest" description="Disordered" evidence="2">
    <location>
        <begin position="18"/>
        <end position="64"/>
    </location>
</feature>
<dbReference type="AlphaFoldDB" id="A0A1B1N902"/>
<keyword evidence="3" id="KW-0812">Transmembrane</keyword>
<keyword evidence="3" id="KW-0472">Membrane</keyword>
<sequence>MVLVLLMLLVGGCSMSGGTDSAGGDAADQAPAGDEAVGEEAAGDDGGGEAGSEAAEAAAQIGEGSVAADSEAPLMVRRVELEVVVEDVGAAVTRARATATGVGGYVSSEDVRPGTPERDGYGSVVLRVPSAELDAVVTSLGELGEVQSTSSNAEDVTTEYRDVEARIATLEAGATRLRDLVEEAPDVESIAALERELSTRDSELDALKARMQVLSDDVARSTITLHLAEGSADLAEVASDSGFVAGLAQGWSAFTTSVTVLLTALGALLPFLVLASVVLLPVLVWRRRRKAGAVPDRGTIEG</sequence>
<dbReference type="Pfam" id="PF14257">
    <property type="entry name" value="DUF4349"/>
    <property type="match status" value="1"/>
</dbReference>
<dbReference type="KEGG" id="serj:SGUI_0521"/>
<keyword evidence="3" id="KW-1133">Transmembrane helix</keyword>
<dbReference type="Proteomes" id="UP000092482">
    <property type="component" value="Chromosome"/>
</dbReference>
<evidence type="ECO:0000256" key="2">
    <source>
        <dbReference type="SAM" id="MobiDB-lite"/>
    </source>
</evidence>
<gene>
    <name evidence="5" type="ORF">SGUI_0521</name>
</gene>
<organism evidence="5 6">
    <name type="scientific">Serinicoccus hydrothermalis</name>
    <dbReference type="NCBI Taxonomy" id="1758689"/>
    <lineage>
        <taxon>Bacteria</taxon>
        <taxon>Bacillati</taxon>
        <taxon>Actinomycetota</taxon>
        <taxon>Actinomycetes</taxon>
        <taxon>Micrococcales</taxon>
        <taxon>Ornithinimicrobiaceae</taxon>
        <taxon>Serinicoccus</taxon>
    </lineage>
</organism>
<accession>A0A1B1N902</accession>
<evidence type="ECO:0000313" key="5">
    <source>
        <dbReference type="EMBL" id="ANS77917.1"/>
    </source>
</evidence>
<dbReference type="STRING" id="1758689.SGUI_0521"/>
<proteinExistence type="predicted"/>
<evidence type="ECO:0000256" key="3">
    <source>
        <dbReference type="SAM" id="Phobius"/>
    </source>
</evidence>
<dbReference type="EMBL" id="CP014989">
    <property type="protein sequence ID" value="ANS77917.1"/>
    <property type="molecule type" value="Genomic_DNA"/>
</dbReference>
<feature type="coiled-coil region" evidence="1">
    <location>
        <begin position="153"/>
        <end position="210"/>
    </location>
</feature>
<feature type="domain" description="DUF4349" evidence="4">
    <location>
        <begin position="75"/>
        <end position="281"/>
    </location>
</feature>
<dbReference type="InterPro" id="IPR025645">
    <property type="entry name" value="DUF4349"/>
</dbReference>